<keyword evidence="3" id="KW-1185">Reference proteome</keyword>
<protein>
    <recommendedName>
        <fullName evidence="4">YARHG domain-containing protein</fullName>
    </recommendedName>
</protein>
<dbReference type="AlphaFoldDB" id="D7A3B9"/>
<feature type="chain" id="PRO_5003092077" description="YARHG domain-containing protein" evidence="1">
    <location>
        <begin position="19"/>
        <end position="94"/>
    </location>
</feature>
<dbReference type="STRING" id="639283.Snov_2383"/>
<evidence type="ECO:0008006" key="4">
    <source>
        <dbReference type="Google" id="ProtNLM"/>
    </source>
</evidence>
<feature type="signal peptide" evidence="1">
    <location>
        <begin position="1"/>
        <end position="18"/>
    </location>
</feature>
<gene>
    <name evidence="2" type="ordered locus">Snov_2383</name>
</gene>
<dbReference type="KEGG" id="sno:Snov_2383"/>
<reference evidence="2 3" key="1">
    <citation type="journal article" date="2012" name="Stand. Genomic Sci.">
        <title>Complete genome sequence of the facultatively chemolithoautotrophic and methylotrophic alpha Proteobacterium Starkeya novella type strain (ATCC 8093(T)).</title>
        <authorList>
            <person name="Kappler U."/>
            <person name="Davenport K."/>
            <person name="Beatson S."/>
            <person name="Lucas S."/>
            <person name="Lapidus A."/>
            <person name="Copeland A."/>
            <person name="Berry K.W."/>
            <person name="Glavina Del Rio T."/>
            <person name="Hammon N."/>
            <person name="Dalin E."/>
            <person name="Tice H."/>
            <person name="Pitluck S."/>
            <person name="Richardson P."/>
            <person name="Bruce D."/>
            <person name="Goodwin L.A."/>
            <person name="Han C."/>
            <person name="Tapia R."/>
            <person name="Detter J.C."/>
            <person name="Chang Y.J."/>
            <person name="Jeffries C.D."/>
            <person name="Land M."/>
            <person name="Hauser L."/>
            <person name="Kyrpides N.C."/>
            <person name="Goker M."/>
            <person name="Ivanova N."/>
            <person name="Klenk H.P."/>
            <person name="Woyke T."/>
        </authorList>
    </citation>
    <scope>NUCLEOTIDE SEQUENCE [LARGE SCALE GENOMIC DNA]</scope>
    <source>
        <strain evidence="3">ATCC 8093 / DSM 506 / JCM 20403 / CCM 1077 / IAM 12100 / NBRC 12443 / NCIMB 10456</strain>
    </source>
</reference>
<keyword evidence="1" id="KW-0732">Signal</keyword>
<dbReference type="HOGENOM" id="CLU_152495_1_0_5"/>
<sequence length="94" mass="10535">MRPLLLTLPLLFMAPALAQALPDSLRMSCASARALVQQQGAVVIGTGPNIYERFVTNPGYCPTQRAEPAWIRTADQQQCLVGKRCRDRRLQIRR</sequence>
<accession>D7A3B9</accession>
<evidence type="ECO:0000313" key="3">
    <source>
        <dbReference type="Proteomes" id="UP000006633"/>
    </source>
</evidence>
<organism evidence="2 3">
    <name type="scientific">Ancylobacter novellus (strain ATCC 8093 / DSM 506 / JCM 20403 / CCM 1077 / IAM 12100 / NBRC 12443 / NCIMB 10456)</name>
    <name type="common">Starkeya novella</name>
    <dbReference type="NCBI Taxonomy" id="639283"/>
    <lineage>
        <taxon>Bacteria</taxon>
        <taxon>Pseudomonadati</taxon>
        <taxon>Pseudomonadota</taxon>
        <taxon>Alphaproteobacteria</taxon>
        <taxon>Hyphomicrobiales</taxon>
        <taxon>Xanthobacteraceae</taxon>
        <taxon>Ancylobacter</taxon>
    </lineage>
</organism>
<evidence type="ECO:0000256" key="1">
    <source>
        <dbReference type="SAM" id="SignalP"/>
    </source>
</evidence>
<proteinExistence type="predicted"/>
<dbReference type="EMBL" id="CP002026">
    <property type="protein sequence ID" value="ADH89678.1"/>
    <property type="molecule type" value="Genomic_DNA"/>
</dbReference>
<dbReference type="RefSeq" id="WP_013167182.1">
    <property type="nucleotide sequence ID" value="NC_014217.1"/>
</dbReference>
<dbReference type="eggNOG" id="ENOG50334BK">
    <property type="taxonomic scope" value="Bacteria"/>
</dbReference>
<dbReference type="Proteomes" id="UP000006633">
    <property type="component" value="Chromosome"/>
</dbReference>
<name>D7A3B9_ANCN5</name>
<evidence type="ECO:0000313" key="2">
    <source>
        <dbReference type="EMBL" id="ADH89678.1"/>
    </source>
</evidence>
<dbReference type="OrthoDB" id="7870801at2"/>